<dbReference type="InterPro" id="IPR041916">
    <property type="entry name" value="Anti_sigma_zinc_sf"/>
</dbReference>
<feature type="domain" description="Putative zinc-finger" evidence="1">
    <location>
        <begin position="15"/>
        <end position="46"/>
    </location>
</feature>
<name>A0ABU1Z657_9BURK</name>
<comment type="caution">
    <text evidence="2">The sequence shown here is derived from an EMBL/GenBank/DDBJ whole genome shotgun (WGS) entry which is preliminary data.</text>
</comment>
<reference evidence="2 3" key="1">
    <citation type="submission" date="2023-07" db="EMBL/GenBank/DDBJ databases">
        <title>Sorghum-associated microbial communities from plants grown in Nebraska, USA.</title>
        <authorList>
            <person name="Schachtman D."/>
        </authorList>
    </citation>
    <scope>NUCLEOTIDE SEQUENCE [LARGE SCALE GENOMIC DNA]</scope>
    <source>
        <strain evidence="2 3">BE310</strain>
    </source>
</reference>
<sequence length="203" mass="21371">MSTVVPMKHDEHVAIQALLPWYARGQLGVEEMGEVQQHLLHCQACRNELAAELPMQTLLTMGDALPQGGDVEAGLAKMRAKLPRPAAATRAPRWMPWALGLQGAAVAMLLGLLLQARDDAPAYQGLSAPVDSAPVAADALVMFKPGTSEQALRELLQAQGASVVAGPTETGAWLLRVEAQGLAALRASPLVALAEPLQPGSPR</sequence>
<gene>
    <name evidence="2" type="ORF">J2X16_001444</name>
</gene>
<dbReference type="Proteomes" id="UP001180536">
    <property type="component" value="Unassembled WGS sequence"/>
</dbReference>
<dbReference type="RefSeq" id="WP_310343234.1">
    <property type="nucleotide sequence ID" value="NZ_JAVDXQ010000002.1"/>
</dbReference>
<dbReference type="Pfam" id="PF13490">
    <property type="entry name" value="zf-HC2"/>
    <property type="match status" value="1"/>
</dbReference>
<protein>
    <recommendedName>
        <fullName evidence="1">Putative zinc-finger domain-containing protein</fullName>
    </recommendedName>
</protein>
<evidence type="ECO:0000313" key="2">
    <source>
        <dbReference type="EMBL" id="MDR7296105.1"/>
    </source>
</evidence>
<dbReference type="EMBL" id="JAVDXQ010000002">
    <property type="protein sequence ID" value="MDR7296105.1"/>
    <property type="molecule type" value="Genomic_DNA"/>
</dbReference>
<evidence type="ECO:0000313" key="3">
    <source>
        <dbReference type="Proteomes" id="UP001180536"/>
    </source>
</evidence>
<dbReference type="Gene3D" id="1.10.10.1320">
    <property type="entry name" value="Anti-sigma factor, zinc-finger domain"/>
    <property type="match status" value="1"/>
</dbReference>
<dbReference type="InterPro" id="IPR027383">
    <property type="entry name" value="Znf_put"/>
</dbReference>
<accession>A0ABU1Z657</accession>
<evidence type="ECO:0000259" key="1">
    <source>
        <dbReference type="Pfam" id="PF13490"/>
    </source>
</evidence>
<organism evidence="2 3">
    <name type="scientific">Pelomonas aquatica</name>
    <dbReference type="NCBI Taxonomy" id="431058"/>
    <lineage>
        <taxon>Bacteria</taxon>
        <taxon>Pseudomonadati</taxon>
        <taxon>Pseudomonadota</taxon>
        <taxon>Betaproteobacteria</taxon>
        <taxon>Burkholderiales</taxon>
        <taxon>Sphaerotilaceae</taxon>
        <taxon>Roseateles</taxon>
    </lineage>
</organism>
<keyword evidence="3" id="KW-1185">Reference proteome</keyword>
<proteinExistence type="predicted"/>